<feature type="domain" description="Smf/DprA SLOG" evidence="2">
    <location>
        <begin position="2"/>
        <end position="154"/>
    </location>
</feature>
<evidence type="ECO:0000259" key="3">
    <source>
        <dbReference type="Pfam" id="PF17782"/>
    </source>
</evidence>
<dbReference type="PANTHER" id="PTHR43022:SF1">
    <property type="entry name" value="PROTEIN SMF"/>
    <property type="match status" value="1"/>
</dbReference>
<dbReference type="PANTHER" id="PTHR43022">
    <property type="entry name" value="PROTEIN SMF"/>
    <property type="match status" value="1"/>
</dbReference>
<dbReference type="InterPro" id="IPR003488">
    <property type="entry name" value="DprA"/>
</dbReference>
<evidence type="ECO:0000256" key="1">
    <source>
        <dbReference type="ARBA" id="ARBA00006525"/>
    </source>
</evidence>
<comment type="similarity">
    <text evidence="1">Belongs to the DprA/Smf family.</text>
</comment>
<comment type="caution">
    <text evidence="4">The sequence shown here is derived from an EMBL/GenBank/DDBJ whole genome shotgun (WGS) entry which is preliminary data.</text>
</comment>
<keyword evidence="5" id="KW-1185">Reference proteome</keyword>
<accession>A0AA35SVB5</accession>
<name>A0AA35SVB5_GEOBA</name>
<organism evidence="4 5">
    <name type="scientific">Geodia barretti</name>
    <name type="common">Barrett's horny sponge</name>
    <dbReference type="NCBI Taxonomy" id="519541"/>
    <lineage>
        <taxon>Eukaryota</taxon>
        <taxon>Metazoa</taxon>
        <taxon>Porifera</taxon>
        <taxon>Demospongiae</taxon>
        <taxon>Heteroscleromorpha</taxon>
        <taxon>Tetractinellida</taxon>
        <taxon>Astrophorina</taxon>
        <taxon>Geodiidae</taxon>
        <taxon>Geodia</taxon>
    </lineage>
</organism>
<dbReference type="Proteomes" id="UP001174909">
    <property type="component" value="Unassembled WGS sequence"/>
</dbReference>
<evidence type="ECO:0000259" key="2">
    <source>
        <dbReference type="Pfam" id="PF02481"/>
    </source>
</evidence>
<dbReference type="InterPro" id="IPR057666">
    <property type="entry name" value="DrpA_SLOG"/>
</dbReference>
<dbReference type="AlphaFoldDB" id="A0AA35SVB5"/>
<evidence type="ECO:0000313" key="4">
    <source>
        <dbReference type="EMBL" id="CAI8036765.1"/>
    </source>
</evidence>
<dbReference type="SUPFAM" id="SSF102405">
    <property type="entry name" value="MCP/YpsA-like"/>
    <property type="match status" value="1"/>
</dbReference>
<dbReference type="Pfam" id="PF17782">
    <property type="entry name" value="WHD_DprA"/>
    <property type="match status" value="1"/>
</dbReference>
<dbReference type="Gene3D" id="3.40.50.450">
    <property type="match status" value="1"/>
</dbReference>
<evidence type="ECO:0000313" key="5">
    <source>
        <dbReference type="Proteomes" id="UP001174909"/>
    </source>
</evidence>
<reference evidence="4" key="1">
    <citation type="submission" date="2023-03" db="EMBL/GenBank/DDBJ databases">
        <authorList>
            <person name="Steffen K."/>
            <person name="Cardenas P."/>
        </authorList>
    </citation>
    <scope>NUCLEOTIDE SEQUENCE</scope>
</reference>
<dbReference type="InterPro" id="IPR036388">
    <property type="entry name" value="WH-like_DNA-bd_sf"/>
</dbReference>
<proteinExistence type="inferred from homology"/>
<feature type="domain" description="DprA winged helix" evidence="3">
    <location>
        <begin position="170"/>
        <end position="221"/>
    </location>
</feature>
<dbReference type="Gene3D" id="1.10.10.10">
    <property type="entry name" value="Winged helix-like DNA-binding domain superfamily/Winged helix DNA-binding domain"/>
    <property type="match status" value="1"/>
</dbReference>
<dbReference type="InterPro" id="IPR041614">
    <property type="entry name" value="DprA_WH"/>
</dbReference>
<protein>
    <submittedName>
        <fullName evidence="4">Protein Smf</fullName>
    </submittedName>
</protein>
<sequence>MAEDLSKNSVTIVSGLARGIDSIAHRVALDSEGRTLAVLANGLDTVYPPEHASMAREVSESGALISEHPPGIRPEAKNFPRRNRILSGLTPGTVVVEAGEGSGALWTVRHALDQDREVMAVPGSIFSPASKEANRLIQQGAKTVLSYTDVLEELNFSALGQQIELLPILPHNDQETQLLRYITFEPLHIDDIQRTSGLPVASVSSSLAMMEIKGLVRQVGGMSYIRTREAQAEYQVSPR</sequence>
<gene>
    <name evidence="4" type="ORF">GBAR_LOCUS20605</name>
</gene>
<dbReference type="Pfam" id="PF02481">
    <property type="entry name" value="DNA_processg_A"/>
    <property type="match status" value="1"/>
</dbReference>
<dbReference type="EMBL" id="CASHTH010002893">
    <property type="protein sequence ID" value="CAI8036765.1"/>
    <property type="molecule type" value="Genomic_DNA"/>
</dbReference>